<evidence type="ECO:0000259" key="1">
    <source>
        <dbReference type="Pfam" id="PF08279"/>
    </source>
</evidence>
<feature type="domain" description="WYL" evidence="2">
    <location>
        <begin position="144"/>
        <end position="209"/>
    </location>
</feature>
<dbReference type="InterPro" id="IPR013196">
    <property type="entry name" value="HTH_11"/>
</dbReference>
<evidence type="ECO:0000313" key="4">
    <source>
        <dbReference type="Proteomes" id="UP001241758"/>
    </source>
</evidence>
<accession>A0ABT6WQ17</accession>
<evidence type="ECO:0000313" key="3">
    <source>
        <dbReference type="EMBL" id="MDI6101803.1"/>
    </source>
</evidence>
<name>A0ABT6WQ17_9ACTN</name>
<evidence type="ECO:0000259" key="2">
    <source>
        <dbReference type="Pfam" id="PF13280"/>
    </source>
</evidence>
<protein>
    <submittedName>
        <fullName evidence="3">WYL domain-containing protein</fullName>
    </submittedName>
</protein>
<proteinExistence type="predicted"/>
<dbReference type="PANTHER" id="PTHR34580:SF3">
    <property type="entry name" value="PROTEIN PAFB"/>
    <property type="match status" value="1"/>
</dbReference>
<dbReference type="SUPFAM" id="SSF46785">
    <property type="entry name" value="Winged helix' DNA-binding domain"/>
    <property type="match status" value="1"/>
</dbReference>
<dbReference type="PANTHER" id="PTHR34580">
    <property type="match status" value="1"/>
</dbReference>
<dbReference type="InterPro" id="IPR026881">
    <property type="entry name" value="WYL_dom"/>
</dbReference>
<dbReference type="Pfam" id="PF08279">
    <property type="entry name" value="HTH_11"/>
    <property type="match status" value="1"/>
</dbReference>
<keyword evidence="4" id="KW-1185">Reference proteome</keyword>
<gene>
    <name evidence="3" type="ORF">QLQ12_24580</name>
</gene>
<dbReference type="Pfam" id="PF13280">
    <property type="entry name" value="WYL"/>
    <property type="match status" value="1"/>
</dbReference>
<sequence>MESPTARALMAYEAVQGSPGITADRLAERLGGISARAARRYIAILREAGIPIESVRGPYGGYRVGRGARPAPLLFTQEEALGLVMAVLDGHHAAGDSGDPVGSALGKIVRVLPEALGARVEAVRRTAAPAPDPAAARPDPHLTSALVQACAGNLRVRLSYRSEAGKEWDTEADPWAIVVRHGRWYLLCHSYSSGARRAYRIDRVTAVEILTATFRPPDDLDPVAVLDEHLASGWEYRAEILIEAPPGDVAGRVGPSLGSIRPGPDPGTTLLTGTTSSPYWYAQQLTAVPVPYRILGGPEVCEAARHIAERLLAATRPEPDHRTEPAHPD</sequence>
<dbReference type="InterPro" id="IPR036390">
    <property type="entry name" value="WH_DNA-bd_sf"/>
</dbReference>
<feature type="domain" description="Helix-turn-helix type 11" evidence="1">
    <location>
        <begin position="17"/>
        <end position="63"/>
    </location>
</feature>
<dbReference type="EMBL" id="JASCTH010000016">
    <property type="protein sequence ID" value="MDI6101803.1"/>
    <property type="molecule type" value="Genomic_DNA"/>
</dbReference>
<comment type="caution">
    <text evidence="3">The sequence shown here is derived from an EMBL/GenBank/DDBJ whole genome shotgun (WGS) entry which is preliminary data.</text>
</comment>
<organism evidence="3 4">
    <name type="scientific">Actinoplanes sandaracinus</name>
    <dbReference type="NCBI Taxonomy" id="3045177"/>
    <lineage>
        <taxon>Bacteria</taxon>
        <taxon>Bacillati</taxon>
        <taxon>Actinomycetota</taxon>
        <taxon>Actinomycetes</taxon>
        <taxon>Micromonosporales</taxon>
        <taxon>Micromonosporaceae</taxon>
        <taxon>Actinoplanes</taxon>
    </lineage>
</organism>
<dbReference type="Gene3D" id="1.10.10.10">
    <property type="entry name" value="Winged helix-like DNA-binding domain superfamily/Winged helix DNA-binding domain"/>
    <property type="match status" value="1"/>
</dbReference>
<dbReference type="PROSITE" id="PS52050">
    <property type="entry name" value="WYL"/>
    <property type="match status" value="1"/>
</dbReference>
<dbReference type="InterPro" id="IPR036388">
    <property type="entry name" value="WH-like_DNA-bd_sf"/>
</dbReference>
<reference evidence="3 4" key="1">
    <citation type="submission" date="2023-05" db="EMBL/GenBank/DDBJ databases">
        <title>Actinoplanes sp. NEAU-A12 genome sequencing.</title>
        <authorList>
            <person name="Wang Z.-S."/>
        </authorList>
    </citation>
    <scope>NUCLEOTIDE SEQUENCE [LARGE SCALE GENOMIC DNA]</scope>
    <source>
        <strain evidence="3 4">NEAU-A12</strain>
    </source>
</reference>
<dbReference type="Proteomes" id="UP001241758">
    <property type="component" value="Unassembled WGS sequence"/>
</dbReference>
<dbReference type="InterPro" id="IPR051534">
    <property type="entry name" value="CBASS_pafABC_assoc_protein"/>
</dbReference>
<dbReference type="RefSeq" id="WP_282762788.1">
    <property type="nucleotide sequence ID" value="NZ_JASCTH010000016.1"/>
</dbReference>